<evidence type="ECO:0000256" key="2">
    <source>
        <dbReference type="ARBA" id="ARBA00022723"/>
    </source>
</evidence>
<dbReference type="AlphaFoldDB" id="A0A6P8ZN23"/>
<dbReference type="GO" id="GO:0000978">
    <property type="term" value="F:RNA polymerase II cis-regulatory region sequence-specific DNA binding"/>
    <property type="evidence" value="ECO:0007669"/>
    <property type="project" value="TreeGrafter"/>
</dbReference>
<feature type="domain" description="C2H2-type" evidence="9">
    <location>
        <begin position="106"/>
        <end position="133"/>
    </location>
</feature>
<keyword evidence="10" id="KW-1185">Reference proteome</keyword>
<dbReference type="OrthoDB" id="6077919at2759"/>
<feature type="compositionally biased region" description="Basic and acidic residues" evidence="8">
    <location>
        <begin position="35"/>
        <end position="46"/>
    </location>
</feature>
<dbReference type="GO" id="GO:0005667">
    <property type="term" value="C:transcription regulator complex"/>
    <property type="evidence" value="ECO:0007669"/>
    <property type="project" value="TreeGrafter"/>
</dbReference>
<sequence length="190" mass="20701">MPDSKVAAGVGAEQAQQLLVGEAFSLAVPAGDAVQDERASSKETGRKARRGFNCGGQRFRTESGLRDLLASHTEGGPHSCGVCGKEFSWKKHLVTHSRIHTGEKPFQCDVCGKAFSQASNLVKHKRIHTGEKPFQCDVCGKAFSQASNLVKHKRIHTGEKPYKCDVCGKAFSDSCNLVRHKRMIHTGEKP</sequence>
<dbReference type="SUPFAM" id="SSF57667">
    <property type="entry name" value="beta-beta-alpha zinc fingers"/>
    <property type="match status" value="2"/>
</dbReference>
<evidence type="ECO:0000313" key="11">
    <source>
        <dbReference type="RefSeq" id="XP_034241604.1"/>
    </source>
</evidence>
<organism evidence="11">
    <name type="scientific">Thrips palmi</name>
    <name type="common">Melon thrips</name>
    <dbReference type="NCBI Taxonomy" id="161013"/>
    <lineage>
        <taxon>Eukaryota</taxon>
        <taxon>Metazoa</taxon>
        <taxon>Ecdysozoa</taxon>
        <taxon>Arthropoda</taxon>
        <taxon>Hexapoda</taxon>
        <taxon>Insecta</taxon>
        <taxon>Pterygota</taxon>
        <taxon>Neoptera</taxon>
        <taxon>Paraneoptera</taxon>
        <taxon>Thysanoptera</taxon>
        <taxon>Terebrantia</taxon>
        <taxon>Thripoidea</taxon>
        <taxon>Thripidae</taxon>
        <taxon>Thrips</taxon>
    </lineage>
</organism>
<dbReference type="InterPro" id="IPR036236">
    <property type="entry name" value="Znf_C2H2_sf"/>
</dbReference>
<gene>
    <name evidence="11" type="primary">LOC117645477</name>
</gene>
<dbReference type="SMART" id="SM00355">
    <property type="entry name" value="ZnF_C2H2"/>
    <property type="match status" value="4"/>
</dbReference>
<dbReference type="FunFam" id="3.30.160.60:FF:002239">
    <property type="entry name" value="Zinc finger protein 226"/>
    <property type="match status" value="1"/>
</dbReference>
<evidence type="ECO:0000256" key="5">
    <source>
        <dbReference type="ARBA" id="ARBA00022833"/>
    </source>
</evidence>
<feature type="domain" description="C2H2-type" evidence="9">
    <location>
        <begin position="78"/>
        <end position="105"/>
    </location>
</feature>
<dbReference type="GO" id="GO:0045892">
    <property type="term" value="P:negative regulation of DNA-templated transcription"/>
    <property type="evidence" value="ECO:0007669"/>
    <property type="project" value="UniProtKB-ARBA"/>
</dbReference>
<evidence type="ECO:0000256" key="3">
    <source>
        <dbReference type="ARBA" id="ARBA00022737"/>
    </source>
</evidence>
<protein>
    <submittedName>
        <fullName evidence="11">Zinc finger protein 70-like</fullName>
    </submittedName>
</protein>
<dbReference type="RefSeq" id="XP_034241604.1">
    <property type="nucleotide sequence ID" value="XM_034385713.1"/>
</dbReference>
<feature type="region of interest" description="Disordered" evidence="8">
    <location>
        <begin position="31"/>
        <end position="53"/>
    </location>
</feature>
<feature type="domain" description="C2H2-type" evidence="9">
    <location>
        <begin position="162"/>
        <end position="190"/>
    </location>
</feature>
<evidence type="ECO:0000256" key="7">
    <source>
        <dbReference type="PROSITE-ProRule" id="PRU00042"/>
    </source>
</evidence>
<evidence type="ECO:0000256" key="6">
    <source>
        <dbReference type="ARBA" id="ARBA00023242"/>
    </source>
</evidence>
<dbReference type="KEGG" id="tpal:117645477"/>
<comment type="subcellular location">
    <subcellularLocation>
        <location evidence="1">Nucleus</location>
    </subcellularLocation>
</comment>
<dbReference type="PROSITE" id="PS50157">
    <property type="entry name" value="ZINC_FINGER_C2H2_2"/>
    <property type="match status" value="4"/>
</dbReference>
<evidence type="ECO:0000313" key="10">
    <source>
        <dbReference type="Proteomes" id="UP000515158"/>
    </source>
</evidence>
<keyword evidence="3" id="KW-0677">Repeat</keyword>
<dbReference type="PANTHER" id="PTHR14003:SF23">
    <property type="entry name" value="ZINC FINGER PROTEIN 143"/>
    <property type="match status" value="1"/>
</dbReference>
<dbReference type="GO" id="GO:0000785">
    <property type="term" value="C:chromatin"/>
    <property type="evidence" value="ECO:0007669"/>
    <property type="project" value="TreeGrafter"/>
</dbReference>
<dbReference type="PROSITE" id="PS00028">
    <property type="entry name" value="ZINC_FINGER_C2H2_1"/>
    <property type="match status" value="4"/>
</dbReference>
<dbReference type="Pfam" id="PF13465">
    <property type="entry name" value="zf-H2C2_2"/>
    <property type="match status" value="2"/>
</dbReference>
<evidence type="ECO:0000256" key="1">
    <source>
        <dbReference type="ARBA" id="ARBA00004123"/>
    </source>
</evidence>
<dbReference type="GO" id="GO:0000981">
    <property type="term" value="F:DNA-binding transcription factor activity, RNA polymerase II-specific"/>
    <property type="evidence" value="ECO:0007669"/>
    <property type="project" value="TreeGrafter"/>
</dbReference>
<dbReference type="FunFam" id="3.30.160.60:FF:000512">
    <property type="entry name" value="zinc finger protein 197 isoform X1"/>
    <property type="match status" value="1"/>
</dbReference>
<dbReference type="GeneID" id="117645477"/>
<name>A0A6P8ZN23_THRPL</name>
<dbReference type="FunFam" id="3.30.160.60:FF:000016">
    <property type="entry name" value="zinc finger protein 37 homolog"/>
    <property type="match status" value="1"/>
</dbReference>
<keyword evidence="6" id="KW-0539">Nucleus</keyword>
<dbReference type="Proteomes" id="UP000515158">
    <property type="component" value="Unplaced"/>
</dbReference>
<dbReference type="Gene3D" id="3.30.160.60">
    <property type="entry name" value="Classic Zinc Finger"/>
    <property type="match status" value="4"/>
</dbReference>
<proteinExistence type="predicted"/>
<dbReference type="GO" id="GO:0008270">
    <property type="term" value="F:zinc ion binding"/>
    <property type="evidence" value="ECO:0007669"/>
    <property type="project" value="UniProtKB-KW"/>
</dbReference>
<dbReference type="InterPro" id="IPR013087">
    <property type="entry name" value="Znf_C2H2_type"/>
</dbReference>
<dbReference type="FunFam" id="3.30.160.60:FF:002254">
    <property type="entry name" value="Zinc finger protein 540"/>
    <property type="match status" value="1"/>
</dbReference>
<accession>A0A6P8ZN23</accession>
<keyword evidence="5" id="KW-0862">Zinc</keyword>
<evidence type="ECO:0000259" key="9">
    <source>
        <dbReference type="PROSITE" id="PS50157"/>
    </source>
</evidence>
<evidence type="ECO:0000256" key="4">
    <source>
        <dbReference type="ARBA" id="ARBA00022771"/>
    </source>
</evidence>
<keyword evidence="2" id="KW-0479">Metal-binding</keyword>
<reference evidence="11" key="1">
    <citation type="submission" date="2025-08" db="UniProtKB">
        <authorList>
            <consortium name="RefSeq"/>
        </authorList>
    </citation>
    <scope>IDENTIFICATION</scope>
    <source>
        <tissue evidence="11">Total insect</tissue>
    </source>
</reference>
<evidence type="ECO:0000256" key="8">
    <source>
        <dbReference type="SAM" id="MobiDB-lite"/>
    </source>
</evidence>
<feature type="domain" description="C2H2-type" evidence="9">
    <location>
        <begin position="134"/>
        <end position="161"/>
    </location>
</feature>
<dbReference type="InParanoid" id="A0A6P8ZN23"/>
<dbReference type="PANTHER" id="PTHR14003">
    <property type="entry name" value="TRANSCRIPTIONAL REPRESSOR PROTEIN YY"/>
    <property type="match status" value="1"/>
</dbReference>
<keyword evidence="4 7" id="KW-0863">Zinc-finger</keyword>
<dbReference type="GO" id="GO:0031519">
    <property type="term" value="C:PcG protein complex"/>
    <property type="evidence" value="ECO:0007669"/>
    <property type="project" value="TreeGrafter"/>
</dbReference>